<dbReference type="AlphaFoldDB" id="A0A7S7AIH6"/>
<dbReference type="EMBL" id="CP048659">
    <property type="protein sequence ID" value="QOW47435.1"/>
    <property type="molecule type" value="Genomic_DNA"/>
</dbReference>
<feature type="chain" id="PRO_5032356096" evidence="2">
    <location>
        <begin position="22"/>
        <end position="183"/>
    </location>
</feature>
<keyword evidence="4" id="KW-1185">Reference proteome</keyword>
<gene>
    <name evidence="3" type="ORF">G0028_16960</name>
</gene>
<protein>
    <submittedName>
        <fullName evidence="3">Uncharacterized protein</fullName>
    </submittedName>
</protein>
<evidence type="ECO:0000256" key="1">
    <source>
        <dbReference type="SAM" id="MobiDB-lite"/>
    </source>
</evidence>
<keyword evidence="2" id="KW-0732">Signal</keyword>
<proteinExistence type="predicted"/>
<evidence type="ECO:0000256" key="2">
    <source>
        <dbReference type="SAM" id="SignalP"/>
    </source>
</evidence>
<dbReference type="RefSeq" id="WP_180046302.1">
    <property type="nucleotide sequence ID" value="NZ_CP048659.1"/>
</dbReference>
<feature type="signal peptide" evidence="2">
    <location>
        <begin position="1"/>
        <end position="21"/>
    </location>
</feature>
<name>A0A7S7AIH6_9GAMM</name>
<reference evidence="3 4" key="1">
    <citation type="submission" date="2020-02" db="EMBL/GenBank/DDBJ databases">
        <title>Tigecycline-resistant Acinetobacter species from pigs and migratory birds.</title>
        <authorList>
            <person name="Chen C."/>
            <person name="Sun J."/>
            <person name="Liao X.-P."/>
            <person name="Liu Y.-H."/>
        </authorList>
    </citation>
    <scope>NUCLEOTIDE SEQUENCE [LARGE SCALE GENOMIC DNA]</scope>
    <source>
        <strain evidence="3 4">YH12207_T</strain>
    </source>
</reference>
<accession>A0A7S7AIH6</accession>
<dbReference type="Proteomes" id="UP000593966">
    <property type="component" value="Chromosome"/>
</dbReference>
<sequence>MHLLRPLAYISVLLSAVLIGACSSQNDKNAEQSTHKTQQSSEAVMKELKTKPIQNFPSTPKDAADITLLDEYQEKFDAMNEALEADLEKMDAEGTLTEEIDQQRKRDSIQSALNMLKELDLKTEQGRYIQGLLYQYWENQAKAFDSKMQTKDQANNPAESVRGMSDLLSAEAQLDHWKTKTTP</sequence>
<organism evidence="3 4">
    <name type="scientific">Acinetobacter piscicola</name>
    <dbReference type="NCBI Taxonomy" id="2006115"/>
    <lineage>
        <taxon>Bacteria</taxon>
        <taxon>Pseudomonadati</taxon>
        <taxon>Pseudomonadota</taxon>
        <taxon>Gammaproteobacteria</taxon>
        <taxon>Moraxellales</taxon>
        <taxon>Moraxellaceae</taxon>
        <taxon>Acinetobacter</taxon>
    </lineage>
</organism>
<feature type="region of interest" description="Disordered" evidence="1">
    <location>
        <begin position="145"/>
        <end position="167"/>
    </location>
</feature>
<evidence type="ECO:0000313" key="4">
    <source>
        <dbReference type="Proteomes" id="UP000593966"/>
    </source>
</evidence>
<dbReference type="PROSITE" id="PS51257">
    <property type="entry name" value="PROKAR_LIPOPROTEIN"/>
    <property type="match status" value="1"/>
</dbReference>
<evidence type="ECO:0000313" key="3">
    <source>
        <dbReference type="EMBL" id="QOW47435.1"/>
    </source>
</evidence>